<gene>
    <name evidence="2" type="ORF">HJG63_005297</name>
</gene>
<evidence type="ECO:0000259" key="1">
    <source>
        <dbReference type="Pfam" id="PF09379"/>
    </source>
</evidence>
<dbReference type="EMBL" id="JACASE010000001">
    <property type="protein sequence ID" value="KAF6505234.1"/>
    <property type="molecule type" value="Genomic_DNA"/>
</dbReference>
<accession>A0A7J8K8P2</accession>
<sequence length="114" mass="12329">MTVEQRDVLVLLPTREQLRLAVGVQATAGELLQQVCGATGLREAHFFGLSVVRKLWGRAASLLLPAGTRRSPVPGQQRPLSAPVTCHHRTELPPFLLSAPLRPASPTERGVSHV</sequence>
<organism evidence="2 3">
    <name type="scientific">Rousettus aegyptiacus</name>
    <name type="common">Egyptian fruit bat</name>
    <name type="synonym">Pteropus aegyptiacus</name>
    <dbReference type="NCBI Taxonomy" id="9407"/>
    <lineage>
        <taxon>Eukaryota</taxon>
        <taxon>Metazoa</taxon>
        <taxon>Chordata</taxon>
        <taxon>Craniata</taxon>
        <taxon>Vertebrata</taxon>
        <taxon>Euteleostomi</taxon>
        <taxon>Mammalia</taxon>
        <taxon>Eutheria</taxon>
        <taxon>Laurasiatheria</taxon>
        <taxon>Chiroptera</taxon>
        <taxon>Yinpterochiroptera</taxon>
        <taxon>Pteropodoidea</taxon>
        <taxon>Pteropodidae</taxon>
        <taxon>Rousettinae</taxon>
        <taxon>Rousettus</taxon>
    </lineage>
</organism>
<dbReference type="Pfam" id="PF09379">
    <property type="entry name" value="FERM_N"/>
    <property type="match status" value="1"/>
</dbReference>
<dbReference type="Gene3D" id="3.10.20.90">
    <property type="entry name" value="Phosphatidylinositol 3-kinase Catalytic Subunit, Chain A, domain 1"/>
    <property type="match status" value="1"/>
</dbReference>
<proteinExistence type="predicted"/>
<keyword evidence="3" id="KW-1185">Reference proteome</keyword>
<name>A0A7J8K8P2_ROUAE</name>
<comment type="caution">
    <text evidence="2">The sequence shown here is derived from an EMBL/GenBank/DDBJ whole genome shotgun (WGS) entry which is preliminary data.</text>
</comment>
<feature type="domain" description="FERM N-terminal" evidence="1">
    <location>
        <begin position="10"/>
        <end position="53"/>
    </location>
</feature>
<evidence type="ECO:0000313" key="2">
    <source>
        <dbReference type="EMBL" id="KAF6505234.1"/>
    </source>
</evidence>
<dbReference type="Proteomes" id="UP000593571">
    <property type="component" value="Unassembled WGS sequence"/>
</dbReference>
<dbReference type="InterPro" id="IPR029071">
    <property type="entry name" value="Ubiquitin-like_domsf"/>
</dbReference>
<dbReference type="InterPro" id="IPR018979">
    <property type="entry name" value="FERM_N"/>
</dbReference>
<evidence type="ECO:0000313" key="3">
    <source>
        <dbReference type="Proteomes" id="UP000593571"/>
    </source>
</evidence>
<reference evidence="2 3" key="1">
    <citation type="journal article" date="2020" name="Nature">
        <title>Six reference-quality genomes reveal evolution of bat adaptations.</title>
        <authorList>
            <person name="Jebb D."/>
            <person name="Huang Z."/>
            <person name="Pippel M."/>
            <person name="Hughes G.M."/>
            <person name="Lavrichenko K."/>
            <person name="Devanna P."/>
            <person name="Winkler S."/>
            <person name="Jermiin L.S."/>
            <person name="Skirmuntt E.C."/>
            <person name="Katzourakis A."/>
            <person name="Burkitt-Gray L."/>
            <person name="Ray D.A."/>
            <person name="Sullivan K.A.M."/>
            <person name="Roscito J.G."/>
            <person name="Kirilenko B.M."/>
            <person name="Davalos L.M."/>
            <person name="Corthals A.P."/>
            <person name="Power M.L."/>
            <person name="Jones G."/>
            <person name="Ransome R.D."/>
            <person name="Dechmann D.K.N."/>
            <person name="Locatelli A.G."/>
            <person name="Puechmaille S.J."/>
            <person name="Fedrigo O."/>
            <person name="Jarvis E.D."/>
            <person name="Hiller M."/>
            <person name="Vernes S.C."/>
            <person name="Myers E.W."/>
            <person name="Teeling E.C."/>
        </authorList>
    </citation>
    <scope>NUCLEOTIDE SEQUENCE [LARGE SCALE GENOMIC DNA]</scope>
    <source>
        <strain evidence="2">MRouAeg1</strain>
        <tissue evidence="2">Muscle</tissue>
    </source>
</reference>
<protein>
    <submittedName>
        <fullName evidence="2">FERM domain containing 1</fullName>
    </submittedName>
</protein>
<dbReference type="SUPFAM" id="SSF54236">
    <property type="entry name" value="Ubiquitin-like"/>
    <property type="match status" value="1"/>
</dbReference>
<dbReference type="AlphaFoldDB" id="A0A7J8K8P2"/>